<evidence type="ECO:0000313" key="2">
    <source>
        <dbReference type="Proteomes" id="UP001146019"/>
    </source>
</evidence>
<dbReference type="InterPro" id="IPR055014">
    <property type="entry name" value="BapA_Bap-like_C"/>
</dbReference>
<reference evidence="1" key="1">
    <citation type="submission" date="2022-11" db="EMBL/GenBank/DDBJ databases">
        <title>Biodiversity and phylogenetic relationships of bacteria.</title>
        <authorList>
            <person name="Machado R.A.R."/>
            <person name="Bhat A."/>
            <person name="Loulou A."/>
            <person name="Kallel S."/>
        </authorList>
    </citation>
    <scope>NUCLEOTIDE SEQUENCE</scope>
    <source>
        <strain evidence="1">A-IN1</strain>
    </source>
</reference>
<organism evidence="1 2">
    <name type="scientific">Acinetobacter nematophilus</name>
    <dbReference type="NCBI Taxonomy" id="2994642"/>
    <lineage>
        <taxon>Bacteria</taxon>
        <taxon>Pseudomonadati</taxon>
        <taxon>Pseudomonadota</taxon>
        <taxon>Gammaproteobacteria</taxon>
        <taxon>Moraxellales</taxon>
        <taxon>Moraxellaceae</taxon>
        <taxon>Acinetobacter</taxon>
    </lineage>
</organism>
<dbReference type="NCBIfam" id="NF045619">
    <property type="entry name" value="adhes_GNV_Cterm"/>
    <property type="match status" value="1"/>
</dbReference>
<sequence>IPSTVDAVDDEFELDLGTEVRVNRTEVSGTDIAIVDLLGNNATGLDFSIPQTTGNAGKGVTGNISVTVSQQDLISIGEAVQIVIYQQTANGPVEVARGTSQGGIVTVGGIGIIGVVNSNDSITLDFTNLPEGNYTVAVQADDSALTTLLKDVAINDLGGEGAILGASNEAAIYAAINAVLGPLGAPVVALVQTILLPVNAIGLPLSSVVNQLLDVLPVSVVDYIVDAAVAPLLSNLLTIYEKTNISVTGTEEVFANFSLTGNIFADNGHGQDAVGGGSVIEIDGTTVTGTAIIQGEYGKLEIDTATGSFTYTVTAGEAAVGKTEIFDYKLSNGATSDSAQLIINIAGTPADPGELTPPDHVDQVVANDDLATVKNYQETVGDDVGVEGRASQLLGVNLLGLNISLGNTVPFNFEVEENSTSSINVNVSGSVVSAAIGGLIGTLLGTADKYFNAVLERQYLDENGVAQKEYFIVEDAVKLTPPGLLGIVFNYSGQINVDNLPPGVYTIALQEKPTDSGLLQQLLNLLDSTLSAELFGGVELTMQAQTNKYLGSGSIEGNVISSADGADEVNTTTFVTQVENEVGGPIVTLSGANTVVVGAYGTLYISPNGQYKYVSNGAPEDIGKVDTFTYTIRDFNGTQATAHLNIRIDGDNSGVIWDNANPQNDVTLPAPIVLDNSDHAVIGAVTNVHQTVSSNQGELKVAAGLLGAGGNGTYTPTTFSIANTDSAHVVVKVNIPALSIGVAPQIILTIKDQNGVTVGTITQTPVLTVLGGTVTVDIPNLGPGTYTITSSASGNTGLAFNAAVTVDQNITHYNDIAPVTATPITGNMLTDDTYNPSYAKFSIDTGNGQFTEVGYNGVTIQGDYGSLFVKSDGSYIYTPSAGVIGRQEVFDYKLSVFGQDHIASLTVTIDAITTGDALRNTLISGELNDSFTGNGGSDVLVYHVLENASATGGNGADHWTDFHAGNVNTDTNADVIDISDLLIGFNSANITSDLTASANYLKNYLGVRIDGDNVTLTLDRDGAGTTYTGKTDLLQLDNLAQTGAAFNGKTEDDILKLLLQNHQLVL</sequence>
<proteinExistence type="predicted"/>
<accession>A0A9X3DVP1</accession>
<dbReference type="AlphaFoldDB" id="A0A9X3DVP1"/>
<dbReference type="EMBL" id="JAPKMY010000009">
    <property type="protein sequence ID" value="MCX5469228.1"/>
    <property type="molecule type" value="Genomic_DNA"/>
</dbReference>
<comment type="caution">
    <text evidence="1">The sequence shown here is derived from an EMBL/GenBank/DDBJ whole genome shotgun (WGS) entry which is preliminary data.</text>
</comment>
<keyword evidence="2" id="KW-1185">Reference proteome</keyword>
<feature type="non-terminal residue" evidence="1">
    <location>
        <position position="1"/>
    </location>
</feature>
<dbReference type="RefSeq" id="WP_266131260.1">
    <property type="nucleotide sequence ID" value="NZ_JAPKMY010000009.1"/>
</dbReference>
<protein>
    <submittedName>
        <fullName evidence="1">Type I secretion C-terminal target domain-containing protein</fullName>
    </submittedName>
</protein>
<dbReference type="InterPro" id="IPR019960">
    <property type="entry name" value="T1SS_VCA0849"/>
</dbReference>
<dbReference type="Pfam" id="PF17963">
    <property type="entry name" value="Big_9"/>
    <property type="match status" value="1"/>
</dbReference>
<dbReference type="NCBIfam" id="TIGR03661">
    <property type="entry name" value="T1SS_VCA0849"/>
    <property type="match status" value="1"/>
</dbReference>
<dbReference type="Proteomes" id="UP001146019">
    <property type="component" value="Unassembled WGS sequence"/>
</dbReference>
<evidence type="ECO:0000313" key="1">
    <source>
        <dbReference type="EMBL" id="MCX5469228.1"/>
    </source>
</evidence>
<gene>
    <name evidence="1" type="ORF">OSH00_15985</name>
</gene>
<name>A0A9X3DVP1_9GAMM</name>